<dbReference type="OrthoDB" id="447420at2759"/>
<protein>
    <recommendedName>
        <fullName evidence="3">SH3 domain-containing protein</fullName>
    </recommendedName>
</protein>
<dbReference type="EMBL" id="CAJNJA010014991">
    <property type="protein sequence ID" value="CAE7354436.1"/>
    <property type="molecule type" value="Genomic_DNA"/>
</dbReference>
<evidence type="ECO:0000313" key="2">
    <source>
        <dbReference type="Proteomes" id="UP000601435"/>
    </source>
</evidence>
<evidence type="ECO:0008006" key="3">
    <source>
        <dbReference type="Google" id="ProtNLM"/>
    </source>
</evidence>
<dbReference type="InterPro" id="IPR036028">
    <property type="entry name" value="SH3-like_dom_sf"/>
</dbReference>
<reference evidence="1" key="1">
    <citation type="submission" date="2021-02" db="EMBL/GenBank/DDBJ databases">
        <authorList>
            <person name="Dougan E. K."/>
            <person name="Rhodes N."/>
            <person name="Thang M."/>
            <person name="Chan C."/>
        </authorList>
    </citation>
    <scope>NUCLEOTIDE SEQUENCE</scope>
</reference>
<sequence>MGLHVDQLLTVQHDVLDAEPGYLNVSAGDQVRILYIGSDDRQDEHGWVFGATAQCKGWLSVQNLKIESEDACEAIIAKRGALSKGAGYLCIRKGEPLIIKHEENEWLFGWSNEQQQQGWFPRLVLTKPAPPPEEEWEALQNKQKPQFDQLAASAAASTEALAGPESLPSWTVGRRAPKAPWNYAIMDNRRRCCVSRFRFGCHQSLLPMLDVVSS</sequence>
<accession>A0A812PHU2</accession>
<dbReference type="AlphaFoldDB" id="A0A812PHU2"/>
<organism evidence="1 2">
    <name type="scientific">Symbiodinium necroappetens</name>
    <dbReference type="NCBI Taxonomy" id="1628268"/>
    <lineage>
        <taxon>Eukaryota</taxon>
        <taxon>Sar</taxon>
        <taxon>Alveolata</taxon>
        <taxon>Dinophyceae</taxon>
        <taxon>Suessiales</taxon>
        <taxon>Symbiodiniaceae</taxon>
        <taxon>Symbiodinium</taxon>
    </lineage>
</organism>
<gene>
    <name evidence="1" type="ORF">SNEC2469_LOCUS9246</name>
</gene>
<dbReference type="SUPFAM" id="SSF50044">
    <property type="entry name" value="SH3-domain"/>
    <property type="match status" value="1"/>
</dbReference>
<dbReference type="Proteomes" id="UP000601435">
    <property type="component" value="Unassembled WGS sequence"/>
</dbReference>
<evidence type="ECO:0000313" key="1">
    <source>
        <dbReference type="EMBL" id="CAE7354436.1"/>
    </source>
</evidence>
<keyword evidence="2" id="KW-1185">Reference proteome</keyword>
<proteinExistence type="predicted"/>
<comment type="caution">
    <text evidence="1">The sequence shown here is derived from an EMBL/GenBank/DDBJ whole genome shotgun (WGS) entry which is preliminary data.</text>
</comment>
<name>A0A812PHU2_9DINO</name>